<feature type="compositionally biased region" description="Basic and acidic residues" evidence="1">
    <location>
        <begin position="21"/>
        <end position="32"/>
    </location>
</feature>
<protein>
    <recommendedName>
        <fullName evidence="2">Methyltransferase domain-containing protein</fullName>
    </recommendedName>
</protein>
<feature type="compositionally biased region" description="Basic and acidic residues" evidence="1">
    <location>
        <begin position="72"/>
        <end position="81"/>
    </location>
</feature>
<name>A0A7S0IHE6_MICPS</name>
<reference evidence="3" key="1">
    <citation type="submission" date="2021-01" db="EMBL/GenBank/DDBJ databases">
        <authorList>
            <person name="Corre E."/>
            <person name="Pelletier E."/>
            <person name="Niang G."/>
            <person name="Scheremetjew M."/>
            <person name="Finn R."/>
            <person name="Kale V."/>
            <person name="Holt S."/>
            <person name="Cochrane G."/>
            <person name="Meng A."/>
            <person name="Brown T."/>
            <person name="Cohen L."/>
        </authorList>
    </citation>
    <scope>NUCLEOTIDE SEQUENCE</scope>
    <source>
        <strain evidence="3">CCMP1723</strain>
    </source>
</reference>
<sequence length="513" mass="57547">MGNKNCVPELFGGKTDTGSDANDRPRAPKDAETIASPSKQAMKSSTDPEPSSSAPAAAAQQTRKPSTPGALKRMEKREQRRAVTASLPESWRLLEERQRAVIRRVAECERAAGYVGTNRAKKTAWDNARYQGLGGKNYLKRGKRGEAWQKEIENGGEGAEEEDGGAMVERGNEAVADGVGGNGGWYAGKSDEEIVADTVSWLAREMRGMMIYRDYREMYDRALAILEKWRRSFPKSVWIRVVKSGRIAKELNECAPVIKHALDRVAKMPVPADPDERATVIDLCSGFGYLGMFLSEMLDPRKVKMIALVDKQWPMFNAAPKSHQINWDHVYGIDGWDPEWPIKLQTRKDDVKQAGQLRQIEKHVFGKHRGPFIILAVHLCGTLSVKAVEMFNLHENASDLVLKPCCLPGWNHTYTHDTWELGGHCIPVKDVCAKGKWKGNRWIGPPRSHLRHKFATWCDNLYKGIDVAESEKRTEQILIQEEGGHQNTFMFVERERFSVAPGAPSGVYAPRVE</sequence>
<feature type="region of interest" description="Disordered" evidence="1">
    <location>
        <begin position="1"/>
        <end position="84"/>
    </location>
</feature>
<proteinExistence type="predicted"/>
<dbReference type="Pfam" id="PF13679">
    <property type="entry name" value="Methyltransf_32"/>
    <property type="match status" value="1"/>
</dbReference>
<gene>
    <name evidence="3" type="ORF">MCOM1403_LOCUS8972</name>
</gene>
<dbReference type="EMBL" id="HBEQ01011153">
    <property type="protein sequence ID" value="CAD8521542.1"/>
    <property type="molecule type" value="Transcribed_RNA"/>
</dbReference>
<organism evidence="3">
    <name type="scientific">Micromonas pusilla</name>
    <name type="common">Picoplanktonic green alga</name>
    <name type="synonym">Chromulina pusilla</name>
    <dbReference type="NCBI Taxonomy" id="38833"/>
    <lineage>
        <taxon>Eukaryota</taxon>
        <taxon>Viridiplantae</taxon>
        <taxon>Chlorophyta</taxon>
        <taxon>Mamiellophyceae</taxon>
        <taxon>Mamiellales</taxon>
        <taxon>Mamiellaceae</taxon>
        <taxon>Micromonas</taxon>
    </lineage>
</organism>
<evidence type="ECO:0000256" key="1">
    <source>
        <dbReference type="SAM" id="MobiDB-lite"/>
    </source>
</evidence>
<feature type="domain" description="Methyltransferase" evidence="2">
    <location>
        <begin position="249"/>
        <end position="406"/>
    </location>
</feature>
<evidence type="ECO:0000313" key="3">
    <source>
        <dbReference type="EMBL" id="CAD8521542.1"/>
    </source>
</evidence>
<evidence type="ECO:0000259" key="2">
    <source>
        <dbReference type="Pfam" id="PF13679"/>
    </source>
</evidence>
<dbReference type="AlphaFoldDB" id="A0A7S0IHE6"/>
<accession>A0A7S0IHE6</accession>
<feature type="compositionally biased region" description="Low complexity" evidence="1">
    <location>
        <begin position="44"/>
        <end position="59"/>
    </location>
</feature>
<dbReference type="InterPro" id="IPR025714">
    <property type="entry name" value="Methyltranfer_dom"/>
</dbReference>